<reference evidence="3" key="1">
    <citation type="submission" date="2013-07" db="EMBL/GenBank/DDBJ databases">
        <title>The Genome Sequence of Cryptococcus dejecticola CBS10117.</title>
        <authorList>
            <consortium name="The Broad Institute Genome Sequencing Platform"/>
            <person name="Cuomo C."/>
            <person name="Litvintseva A."/>
            <person name="Chen Y."/>
            <person name="Heitman J."/>
            <person name="Sun S."/>
            <person name="Springer D."/>
            <person name="Dromer F."/>
            <person name="Young S.K."/>
            <person name="Zeng Q."/>
            <person name="Gargeya S."/>
            <person name="Fitzgerald M."/>
            <person name="Abouelleil A."/>
            <person name="Alvarado L."/>
            <person name="Berlin A.M."/>
            <person name="Chapman S.B."/>
            <person name="Dewar J."/>
            <person name="Goldberg J."/>
            <person name="Griggs A."/>
            <person name="Gujja S."/>
            <person name="Hansen M."/>
            <person name="Howarth C."/>
            <person name="Imamovic A."/>
            <person name="Larimer J."/>
            <person name="McCowan C."/>
            <person name="Murphy C."/>
            <person name="Pearson M."/>
            <person name="Priest M."/>
            <person name="Roberts A."/>
            <person name="Saif S."/>
            <person name="Shea T."/>
            <person name="Sykes S."/>
            <person name="Wortman J."/>
            <person name="Nusbaum C."/>
            <person name="Birren B."/>
        </authorList>
    </citation>
    <scope>NUCLEOTIDE SEQUENCE [LARGE SCALE GENOMIC DNA]</scope>
    <source>
        <strain evidence="3">CBS 10117</strain>
    </source>
</reference>
<dbReference type="KEGG" id="kdj:28970336"/>
<proteinExistence type="predicted"/>
<evidence type="ECO:0000313" key="5">
    <source>
        <dbReference type="Proteomes" id="UP000078595"/>
    </source>
</evidence>
<feature type="region of interest" description="Disordered" evidence="1">
    <location>
        <begin position="473"/>
        <end position="548"/>
    </location>
</feature>
<protein>
    <submittedName>
        <fullName evidence="3">Uncharacterized protein</fullName>
    </submittedName>
</protein>
<dbReference type="GeneID" id="28970336"/>
<keyword evidence="2" id="KW-0472">Membrane</keyword>
<evidence type="ECO:0000256" key="1">
    <source>
        <dbReference type="SAM" id="MobiDB-lite"/>
    </source>
</evidence>
<dbReference type="VEuPathDB" id="FungiDB:I303_06637"/>
<feature type="region of interest" description="Disordered" evidence="1">
    <location>
        <begin position="282"/>
        <end position="309"/>
    </location>
</feature>
<dbReference type="AlphaFoldDB" id="A0A1A5ZZ35"/>
<feature type="region of interest" description="Disordered" evidence="1">
    <location>
        <begin position="411"/>
        <end position="443"/>
    </location>
</feature>
<dbReference type="RefSeq" id="XP_018260920.1">
    <property type="nucleotide sequence ID" value="XM_018409917.1"/>
</dbReference>
<feature type="region of interest" description="Disordered" evidence="1">
    <location>
        <begin position="345"/>
        <end position="369"/>
    </location>
</feature>
<feature type="compositionally biased region" description="Low complexity" evidence="1">
    <location>
        <begin position="430"/>
        <end position="440"/>
    </location>
</feature>
<reference evidence="4" key="2">
    <citation type="submission" date="2013-07" db="EMBL/GenBank/DDBJ databases">
        <authorList>
            <consortium name="The Broad Institute Genome Sequencing Platform"/>
            <person name="Cuomo C."/>
            <person name="Litvintseva A."/>
            <person name="Chen Y."/>
            <person name="Heitman J."/>
            <person name="Sun S."/>
            <person name="Springer D."/>
            <person name="Dromer F."/>
            <person name="Young S.K."/>
            <person name="Zeng Q."/>
            <person name="Gargeya S."/>
            <person name="Fitzgerald M."/>
            <person name="Abouelleil A."/>
            <person name="Alvarado L."/>
            <person name="Berlin A.M."/>
            <person name="Chapman S.B."/>
            <person name="Dewar J."/>
            <person name="Goldberg J."/>
            <person name="Griggs A."/>
            <person name="Gujja S."/>
            <person name="Hansen M."/>
            <person name="Howarth C."/>
            <person name="Imamovic A."/>
            <person name="Larimer J."/>
            <person name="McCowan C."/>
            <person name="Murphy C."/>
            <person name="Pearson M."/>
            <person name="Priest M."/>
            <person name="Roberts A."/>
            <person name="Saif S."/>
            <person name="Shea T."/>
            <person name="Sykes S."/>
            <person name="Wortman J."/>
            <person name="Nusbaum C."/>
            <person name="Birren B."/>
        </authorList>
    </citation>
    <scope>NUCLEOTIDE SEQUENCE</scope>
    <source>
        <strain evidence="4">CBS 10117</strain>
    </source>
</reference>
<keyword evidence="2" id="KW-0812">Transmembrane</keyword>
<dbReference type="EMBL" id="CP144538">
    <property type="protein sequence ID" value="WWC64625.1"/>
    <property type="molecule type" value="Genomic_DNA"/>
</dbReference>
<keyword evidence="2" id="KW-1133">Transmembrane helix</keyword>
<dbReference type="EMBL" id="KI894034">
    <property type="protein sequence ID" value="OBR83078.1"/>
    <property type="molecule type" value="Genomic_DNA"/>
</dbReference>
<reference evidence="4" key="3">
    <citation type="submission" date="2024-02" db="EMBL/GenBank/DDBJ databases">
        <title>Comparative genomics of Cryptococcus and Kwoniella reveals pathogenesis evolution and contrasting modes of karyotype evolution via chromosome fusion or intercentromeric recombination.</title>
        <authorList>
            <person name="Coelho M.A."/>
            <person name="David-Palma M."/>
            <person name="Shea T."/>
            <person name="Bowers K."/>
            <person name="McGinley-Smith S."/>
            <person name="Mohammad A.W."/>
            <person name="Gnirke A."/>
            <person name="Yurkov A.M."/>
            <person name="Nowrousian M."/>
            <person name="Sun S."/>
            <person name="Cuomo C.A."/>
            <person name="Heitman J."/>
        </authorList>
    </citation>
    <scope>NUCLEOTIDE SEQUENCE</scope>
    <source>
        <strain evidence="4">CBS 10117</strain>
    </source>
</reference>
<name>A0A1A5ZZ35_9TREE</name>
<feature type="region of interest" description="Disordered" evidence="1">
    <location>
        <begin position="637"/>
        <end position="656"/>
    </location>
</feature>
<evidence type="ECO:0000256" key="2">
    <source>
        <dbReference type="SAM" id="Phobius"/>
    </source>
</evidence>
<feature type="compositionally biased region" description="Polar residues" evidence="1">
    <location>
        <begin position="507"/>
        <end position="547"/>
    </location>
</feature>
<feature type="region of interest" description="Disordered" evidence="1">
    <location>
        <begin position="730"/>
        <end position="752"/>
    </location>
</feature>
<dbReference type="Proteomes" id="UP000078595">
    <property type="component" value="Chromosome 9"/>
</dbReference>
<organism evidence="3">
    <name type="scientific">Kwoniella dejecticola CBS 10117</name>
    <dbReference type="NCBI Taxonomy" id="1296121"/>
    <lineage>
        <taxon>Eukaryota</taxon>
        <taxon>Fungi</taxon>
        <taxon>Dikarya</taxon>
        <taxon>Basidiomycota</taxon>
        <taxon>Agaricomycotina</taxon>
        <taxon>Tremellomycetes</taxon>
        <taxon>Tremellales</taxon>
        <taxon>Cryptococcaceae</taxon>
        <taxon>Kwoniella</taxon>
    </lineage>
</organism>
<dbReference type="Gene3D" id="2.60.120.260">
    <property type="entry name" value="Galactose-binding domain-like"/>
    <property type="match status" value="2"/>
</dbReference>
<feature type="compositionally biased region" description="Polar residues" evidence="1">
    <location>
        <begin position="473"/>
        <end position="486"/>
    </location>
</feature>
<feature type="compositionally biased region" description="Polar residues" evidence="1">
    <location>
        <begin position="411"/>
        <end position="420"/>
    </location>
</feature>
<gene>
    <name evidence="3" type="ORF">I303_06637</name>
    <name evidence="4" type="ORF">I303_107236</name>
</gene>
<dbReference type="OrthoDB" id="2563128at2759"/>
<feature type="compositionally biased region" description="Basic and acidic residues" evidence="1">
    <location>
        <begin position="360"/>
        <end position="369"/>
    </location>
</feature>
<sequence>MKIFVDDTSPQISYFSSSSSGWIKNHSNGTKYSDPFTDQYSGSTFHATYREGDRMEFRFNGSGIKVLGAKRDNHQSYSVALDGSDSTYMSGHTDQAQFQAELFSVDELPTDIEHTIVMANHPNSTANQTMKWWFDIDHMIITHPIPEGEEIYTTTIDDTSPYVTYDQGWNATGTGDSQYYNATLHTSTIPSSTMTMQFNGSSVQLFGSIDSDHGNYSVSLDGVIEGMYSASNWEQLHNVSLFLASGLEEGPHIVQLTNLGKSNITTIDFDYAVVNSTISPDIAPLDPPTAATNSGTANADGSNEGSKTSSNGGAIAGLVIAVILVTIALGLGGWYLYRRKRGKKSATRSAHSYSPDLEDDHQTHERDNPNSRIQEIQSKIVNVLPVPRKSAESKRDWARLSESAFDSETLRTANTSSSFDITEPEPESEPGPYSNTSRTTTSRRDTVIPSLVSFRASFSSLFNLSFRTSNLPVIQPNTSAHPNLNADSRDSKRGSRSIMSKFPSLLPRQSYQNQNPLVSSNDQTSRSSYQSHPFKASSFTPRGSYQSGMAKPIASQYMRSSRNPFDVPLGTSTPPYQAQDGLGTVESMAVEAQRSSALPSSTAITSPMFSEFFGEANHQHQHQQDNVYRQSLNDRLSASPYKNHNDTQNGNYSQPVYPNRARISVAAPMRHLSVPYTATMVDLDSSAYTTTSIFSSRRGTGISEEEIDLGIFSIPEVAPPAYAQATRISLGPGRTEQLRRTDSNASKSSDPF</sequence>
<feature type="compositionally biased region" description="Polar residues" evidence="1">
    <location>
        <begin position="290"/>
        <end position="309"/>
    </location>
</feature>
<feature type="compositionally biased region" description="Polar residues" evidence="1">
    <location>
        <begin position="743"/>
        <end position="752"/>
    </location>
</feature>
<accession>A0A1A5ZZ35</accession>
<evidence type="ECO:0000313" key="4">
    <source>
        <dbReference type="EMBL" id="WWC64625.1"/>
    </source>
</evidence>
<dbReference type="STRING" id="1296121.A0A1A5ZZ35"/>
<keyword evidence="5" id="KW-1185">Reference proteome</keyword>
<feature type="transmembrane region" description="Helical" evidence="2">
    <location>
        <begin position="314"/>
        <end position="337"/>
    </location>
</feature>
<evidence type="ECO:0000313" key="3">
    <source>
        <dbReference type="EMBL" id="OBR83078.1"/>
    </source>
</evidence>